<accession>A0ABR6ZQJ3</accession>
<protein>
    <submittedName>
        <fullName evidence="3">Thioesterase</fullName>
    </submittedName>
</protein>
<dbReference type="PANTHER" id="PTHR11487:SF0">
    <property type="entry name" value="S-ACYL FATTY ACID SYNTHASE THIOESTERASE, MEDIUM CHAIN"/>
    <property type="match status" value="1"/>
</dbReference>
<comment type="caution">
    <text evidence="3">The sequence shown here is derived from an EMBL/GenBank/DDBJ whole genome shotgun (WGS) entry which is preliminary data.</text>
</comment>
<name>A0ABR6ZQJ3_9BURK</name>
<dbReference type="SUPFAM" id="SSF53474">
    <property type="entry name" value="alpha/beta-Hydrolases"/>
    <property type="match status" value="1"/>
</dbReference>
<evidence type="ECO:0000256" key="1">
    <source>
        <dbReference type="ARBA" id="ARBA00007169"/>
    </source>
</evidence>
<sequence length="222" mass="24386">MKIIAYPFAGGSTHSYAGLARDHAHEWITLDPPGHGNNMNLPLMHSIPEMVSALLEPTLRASAGQAYVLFGHSMGAYIALAMLDRLVAMGASLPQRLVLSGAAAPHSRLLQHHAELPQKEFLEWVANMGGLSAEVLAEPQLMELFEPILRADIGAAEAYVDGHRRQHHVPVRILLGQNDQIALADGMAWADCFMQVPEVHTFAGGHFFLFDEVKQVRKLIEF</sequence>
<feature type="domain" description="Thioesterase" evidence="2">
    <location>
        <begin position="2"/>
        <end position="220"/>
    </location>
</feature>
<dbReference type="RefSeq" id="WP_186947371.1">
    <property type="nucleotide sequence ID" value="NZ_JACOGF010000005.1"/>
</dbReference>
<dbReference type="InterPro" id="IPR029058">
    <property type="entry name" value="AB_hydrolase_fold"/>
</dbReference>
<reference evidence="3 4" key="1">
    <citation type="submission" date="2020-08" db="EMBL/GenBank/DDBJ databases">
        <title>Novel species isolated from subtropical streams in China.</title>
        <authorList>
            <person name="Lu H."/>
        </authorList>
    </citation>
    <scope>NUCLEOTIDE SEQUENCE [LARGE SCALE GENOMIC DNA]</scope>
    <source>
        <strain evidence="3 4">CY18W</strain>
    </source>
</reference>
<gene>
    <name evidence="3" type="ORF">H8L32_11445</name>
</gene>
<dbReference type="Pfam" id="PF00975">
    <property type="entry name" value="Thioesterase"/>
    <property type="match status" value="1"/>
</dbReference>
<comment type="similarity">
    <text evidence="1">Belongs to the thioesterase family.</text>
</comment>
<dbReference type="InterPro" id="IPR012223">
    <property type="entry name" value="TEII"/>
</dbReference>
<evidence type="ECO:0000313" key="4">
    <source>
        <dbReference type="Proteomes" id="UP000650424"/>
    </source>
</evidence>
<dbReference type="Proteomes" id="UP000650424">
    <property type="component" value="Unassembled WGS sequence"/>
</dbReference>
<keyword evidence="4" id="KW-1185">Reference proteome</keyword>
<dbReference type="Gene3D" id="3.40.50.1820">
    <property type="entry name" value="alpha/beta hydrolase"/>
    <property type="match status" value="1"/>
</dbReference>
<evidence type="ECO:0000259" key="2">
    <source>
        <dbReference type="Pfam" id="PF00975"/>
    </source>
</evidence>
<evidence type="ECO:0000313" key="3">
    <source>
        <dbReference type="EMBL" id="MBC3918093.1"/>
    </source>
</evidence>
<proteinExistence type="inferred from homology"/>
<dbReference type="InterPro" id="IPR001031">
    <property type="entry name" value="Thioesterase"/>
</dbReference>
<dbReference type="EMBL" id="JACOGF010000005">
    <property type="protein sequence ID" value="MBC3918093.1"/>
    <property type="molecule type" value="Genomic_DNA"/>
</dbReference>
<organism evidence="3 4">
    <name type="scientific">Undibacterium hunanense</name>
    <dbReference type="NCBI Taxonomy" id="2762292"/>
    <lineage>
        <taxon>Bacteria</taxon>
        <taxon>Pseudomonadati</taxon>
        <taxon>Pseudomonadota</taxon>
        <taxon>Betaproteobacteria</taxon>
        <taxon>Burkholderiales</taxon>
        <taxon>Oxalobacteraceae</taxon>
        <taxon>Undibacterium</taxon>
    </lineage>
</organism>
<dbReference type="PANTHER" id="PTHR11487">
    <property type="entry name" value="THIOESTERASE"/>
    <property type="match status" value="1"/>
</dbReference>